<gene>
    <name evidence="2" type="ordered locus">BN6_28790</name>
</gene>
<dbReference type="HOGENOM" id="CLU_660366_0_0_11"/>
<dbReference type="Proteomes" id="UP000006281">
    <property type="component" value="Chromosome"/>
</dbReference>
<dbReference type="OrthoDB" id="580767at2"/>
<sequence length="416" mass="44962">MTESPPSAAEQWFTALGELRQATVAVSYTMLARRAAALQPPLKISGKRLSDWFLGKAVPADPAIVRFLVECLQPRASSANGYQQRPLSWWLDLHQHAVRQRQAMRDDAGHSALPRSQRMPRAWRVPTRNASFTGREEALSTLRLTLQTGMTPSIAVLHGIGGVGKTSLAVEYAHRHADQLDVVWWVDAEEPASAVDQIAALAVELGVTSEHYMANRGAAEARNWLQGHVRWLVVLDDVPGPDLAHELIPAGPGRVLITSRDTRWSTIGSVIDVDVFSRGESISLLKSHNPALSDSDADRIAAAVSDPPLAVAQAAGFISETGIPASDYISELETHAKDLLAEGRPPTYPQSAASVVTLSVERLTGTDQEALKLLHARSNRMARAGRSCGARCPSVGSRWLPPLPTAVRSVAVIGIR</sequence>
<dbReference type="AlphaFoldDB" id="K0K0U9"/>
<name>K0K0U9_SACES</name>
<dbReference type="SUPFAM" id="SSF52540">
    <property type="entry name" value="P-loop containing nucleoside triphosphate hydrolases"/>
    <property type="match status" value="1"/>
</dbReference>
<dbReference type="KEGG" id="sesp:BN6_28790"/>
<proteinExistence type="predicted"/>
<dbReference type="RefSeq" id="WP_015100300.1">
    <property type="nucleotide sequence ID" value="NC_019673.1"/>
</dbReference>
<evidence type="ECO:0000313" key="3">
    <source>
        <dbReference type="Proteomes" id="UP000006281"/>
    </source>
</evidence>
<dbReference type="eggNOG" id="COG3903">
    <property type="taxonomic scope" value="Bacteria"/>
</dbReference>
<evidence type="ECO:0000259" key="1">
    <source>
        <dbReference type="Pfam" id="PF00931"/>
    </source>
</evidence>
<dbReference type="STRING" id="1179773.BN6_28790"/>
<dbReference type="BioCyc" id="SESP1179773:BN6_RS41870-MONOMER"/>
<dbReference type="Gene3D" id="3.40.50.300">
    <property type="entry name" value="P-loop containing nucleotide triphosphate hydrolases"/>
    <property type="match status" value="1"/>
</dbReference>
<dbReference type="PANTHER" id="PTHR35205">
    <property type="entry name" value="NB-ARC AND TPR DOMAIN PROTEIN"/>
    <property type="match status" value="1"/>
</dbReference>
<reference evidence="2 3" key="1">
    <citation type="journal article" date="2012" name="BMC Genomics">
        <title>Complete genome sequence of Saccharothrix espanaensis DSM 44229T and comparison to the other completely sequenced Pseudonocardiaceae.</title>
        <authorList>
            <person name="Strobel T."/>
            <person name="Al-Dilaimi A."/>
            <person name="Blom J."/>
            <person name="Gessner A."/>
            <person name="Kalinowski J."/>
            <person name="Luzhetska M."/>
            <person name="Puhler A."/>
            <person name="Szczepanowski R."/>
            <person name="Bechthold A."/>
            <person name="Ruckert C."/>
        </authorList>
    </citation>
    <scope>NUCLEOTIDE SEQUENCE [LARGE SCALE GENOMIC DNA]</scope>
    <source>
        <strain evidence="3">ATCC 51144 / DSM 44229 / JCM 9112 / NBRC 15066 / NRRL 15764</strain>
    </source>
</reference>
<dbReference type="Pfam" id="PF00931">
    <property type="entry name" value="NB-ARC"/>
    <property type="match status" value="1"/>
</dbReference>
<feature type="domain" description="NB-ARC" evidence="1">
    <location>
        <begin position="143"/>
        <end position="285"/>
    </location>
</feature>
<organism evidence="2 3">
    <name type="scientific">Saccharothrix espanaensis (strain ATCC 51144 / DSM 44229 / JCM 9112 / NBRC 15066 / NRRL 15764)</name>
    <dbReference type="NCBI Taxonomy" id="1179773"/>
    <lineage>
        <taxon>Bacteria</taxon>
        <taxon>Bacillati</taxon>
        <taxon>Actinomycetota</taxon>
        <taxon>Actinomycetes</taxon>
        <taxon>Pseudonocardiales</taxon>
        <taxon>Pseudonocardiaceae</taxon>
        <taxon>Saccharothrix</taxon>
    </lineage>
</organism>
<dbReference type="GO" id="GO:0043531">
    <property type="term" value="F:ADP binding"/>
    <property type="evidence" value="ECO:0007669"/>
    <property type="project" value="InterPro"/>
</dbReference>
<evidence type="ECO:0000313" key="2">
    <source>
        <dbReference type="EMBL" id="CCH30188.1"/>
    </source>
</evidence>
<protein>
    <recommendedName>
        <fullName evidence="1">NB-ARC domain-containing protein</fullName>
    </recommendedName>
</protein>
<dbReference type="PANTHER" id="PTHR35205:SF1">
    <property type="entry name" value="ZU5 DOMAIN-CONTAINING PROTEIN"/>
    <property type="match status" value="1"/>
</dbReference>
<accession>K0K0U9</accession>
<dbReference type="EMBL" id="HE804045">
    <property type="protein sequence ID" value="CCH30188.1"/>
    <property type="molecule type" value="Genomic_DNA"/>
</dbReference>
<dbReference type="InterPro" id="IPR027417">
    <property type="entry name" value="P-loop_NTPase"/>
</dbReference>
<keyword evidence="3" id="KW-1185">Reference proteome</keyword>
<dbReference type="InterPro" id="IPR002182">
    <property type="entry name" value="NB-ARC"/>
</dbReference>